<sequence>MIPRCGEHPSPRPARGERRIINAASPDPRGTVPVYRSLEAEVYGPLALVRADPDAPADAPVGWVVLHVGTGRFLSPPIPDRGAALRMILRLSGEHWAFAHRAYAPRGLAQKVRDAVVQALSTAEAA</sequence>
<name>A0A6J4S248_9ACTN</name>
<dbReference type="EMBL" id="CADCVM010000160">
    <property type="protein sequence ID" value="CAA9483089.1"/>
    <property type="molecule type" value="Genomic_DNA"/>
</dbReference>
<feature type="region of interest" description="Disordered" evidence="1">
    <location>
        <begin position="1"/>
        <end position="27"/>
    </location>
</feature>
<feature type="compositionally biased region" description="Basic and acidic residues" evidence="1">
    <location>
        <begin position="1"/>
        <end position="20"/>
    </location>
</feature>
<accession>A0A6J4S248</accession>
<reference evidence="2" key="1">
    <citation type="submission" date="2020-02" db="EMBL/GenBank/DDBJ databases">
        <authorList>
            <person name="Meier V. D."/>
        </authorList>
    </citation>
    <scope>NUCLEOTIDE SEQUENCE</scope>
    <source>
        <strain evidence="2">AVDCRST_MAG05</strain>
    </source>
</reference>
<protein>
    <submittedName>
        <fullName evidence="2">Uncharacterized protein</fullName>
    </submittedName>
</protein>
<organism evidence="2">
    <name type="scientific">uncultured Rubrobacteraceae bacterium</name>
    <dbReference type="NCBI Taxonomy" id="349277"/>
    <lineage>
        <taxon>Bacteria</taxon>
        <taxon>Bacillati</taxon>
        <taxon>Actinomycetota</taxon>
        <taxon>Rubrobacteria</taxon>
        <taxon>Rubrobacterales</taxon>
        <taxon>Rubrobacteraceae</taxon>
        <taxon>environmental samples</taxon>
    </lineage>
</organism>
<evidence type="ECO:0000313" key="2">
    <source>
        <dbReference type="EMBL" id="CAA9483089.1"/>
    </source>
</evidence>
<gene>
    <name evidence="2" type="ORF">AVDCRST_MAG05-1410</name>
</gene>
<evidence type="ECO:0000256" key="1">
    <source>
        <dbReference type="SAM" id="MobiDB-lite"/>
    </source>
</evidence>
<dbReference type="AlphaFoldDB" id="A0A6J4S248"/>
<proteinExistence type="predicted"/>